<keyword evidence="1" id="KW-0812">Transmembrane</keyword>
<sequence length="51" mass="6380">MEQFAFWIRRTKNQQKKKLKLFYLSFMTLILPLFSFQRFTCPHQINRGKIR</sequence>
<dbReference type="EMBL" id="GGEC01091317">
    <property type="protein sequence ID" value="MBX71801.1"/>
    <property type="molecule type" value="Transcribed_RNA"/>
</dbReference>
<keyword evidence="1" id="KW-0472">Membrane</keyword>
<accession>A0A2P2QY22</accession>
<feature type="transmembrane region" description="Helical" evidence="1">
    <location>
        <begin position="21"/>
        <end position="39"/>
    </location>
</feature>
<proteinExistence type="predicted"/>
<reference evidence="2" key="1">
    <citation type="submission" date="2018-02" db="EMBL/GenBank/DDBJ databases">
        <title>Rhizophora mucronata_Transcriptome.</title>
        <authorList>
            <person name="Meera S.P."/>
            <person name="Sreeshan A."/>
            <person name="Augustine A."/>
        </authorList>
    </citation>
    <scope>NUCLEOTIDE SEQUENCE</scope>
    <source>
        <tissue evidence="2">Leaf</tissue>
    </source>
</reference>
<keyword evidence="1" id="KW-1133">Transmembrane helix</keyword>
<name>A0A2P2QY22_RHIMU</name>
<evidence type="ECO:0000313" key="2">
    <source>
        <dbReference type="EMBL" id="MBX71801.1"/>
    </source>
</evidence>
<dbReference type="AlphaFoldDB" id="A0A2P2QY22"/>
<organism evidence="2">
    <name type="scientific">Rhizophora mucronata</name>
    <name type="common">Asiatic mangrove</name>
    <dbReference type="NCBI Taxonomy" id="61149"/>
    <lineage>
        <taxon>Eukaryota</taxon>
        <taxon>Viridiplantae</taxon>
        <taxon>Streptophyta</taxon>
        <taxon>Embryophyta</taxon>
        <taxon>Tracheophyta</taxon>
        <taxon>Spermatophyta</taxon>
        <taxon>Magnoliopsida</taxon>
        <taxon>eudicotyledons</taxon>
        <taxon>Gunneridae</taxon>
        <taxon>Pentapetalae</taxon>
        <taxon>rosids</taxon>
        <taxon>fabids</taxon>
        <taxon>Malpighiales</taxon>
        <taxon>Rhizophoraceae</taxon>
        <taxon>Rhizophora</taxon>
    </lineage>
</organism>
<evidence type="ECO:0000256" key="1">
    <source>
        <dbReference type="SAM" id="Phobius"/>
    </source>
</evidence>
<protein>
    <submittedName>
        <fullName evidence="2">Uncharacterized protein</fullName>
    </submittedName>
</protein>